<dbReference type="PROSITE" id="PS00041">
    <property type="entry name" value="HTH_ARAC_FAMILY_1"/>
    <property type="match status" value="1"/>
</dbReference>
<keyword evidence="1" id="KW-0805">Transcription regulation</keyword>
<accession>A0A4R0NQ64</accession>
<name>A0A4R0NQ64_9SPHI</name>
<dbReference type="PRINTS" id="PR00032">
    <property type="entry name" value="HTHARAC"/>
</dbReference>
<feature type="domain" description="HTH araC/xylS-type" evidence="4">
    <location>
        <begin position="192"/>
        <end position="290"/>
    </location>
</feature>
<evidence type="ECO:0000259" key="4">
    <source>
        <dbReference type="PROSITE" id="PS01124"/>
    </source>
</evidence>
<dbReference type="EMBL" id="SJSL01000001">
    <property type="protein sequence ID" value="TCD03151.1"/>
    <property type="molecule type" value="Genomic_DNA"/>
</dbReference>
<dbReference type="PANTHER" id="PTHR43280">
    <property type="entry name" value="ARAC-FAMILY TRANSCRIPTIONAL REGULATOR"/>
    <property type="match status" value="1"/>
</dbReference>
<proteinExistence type="predicted"/>
<sequence length="298" mass="34311">MLQNYFKYLNVTSFEEKWGIYVTSVGYSKVAPNELYPNQQHPDSHHLTWNRGRILNDYYIVFISKGKGIYGSALTKPSEVVAGNCFLLFPEVWHRYKPDVKFGWEEHWVGFNGSYIRDLMNQSIFDAKNPIIDLGFNTDMLVLYNRLIDEVQVSSVGYPQQIAGTTMQLLGLLSNQLRNNQRAHDPVGKLISKAKFLIQESFENSMDMEQLAKDLPMGYSSFRKAFKKITGQSPNQYHLNLRLERAKNLLTMTALNINEVSDHTGFESVSYFSKLFKKKHGVPPRSYRILKLGEGSEM</sequence>
<dbReference type="GO" id="GO:0003700">
    <property type="term" value="F:DNA-binding transcription factor activity"/>
    <property type="evidence" value="ECO:0007669"/>
    <property type="project" value="InterPro"/>
</dbReference>
<dbReference type="InterPro" id="IPR003313">
    <property type="entry name" value="AraC-bd"/>
</dbReference>
<evidence type="ECO:0000256" key="2">
    <source>
        <dbReference type="ARBA" id="ARBA00023125"/>
    </source>
</evidence>
<dbReference type="AlphaFoldDB" id="A0A4R0NQ64"/>
<dbReference type="InterPro" id="IPR018062">
    <property type="entry name" value="HTH_AraC-typ_CS"/>
</dbReference>
<dbReference type="Proteomes" id="UP000293347">
    <property type="component" value="Unassembled WGS sequence"/>
</dbReference>
<evidence type="ECO:0000256" key="1">
    <source>
        <dbReference type="ARBA" id="ARBA00023015"/>
    </source>
</evidence>
<protein>
    <submittedName>
        <fullName evidence="5">AraC family transcriptional regulator</fullName>
    </submittedName>
</protein>
<dbReference type="InterPro" id="IPR020449">
    <property type="entry name" value="Tscrpt_reg_AraC-type_HTH"/>
</dbReference>
<dbReference type="SUPFAM" id="SSF51215">
    <property type="entry name" value="Regulatory protein AraC"/>
    <property type="match status" value="1"/>
</dbReference>
<evidence type="ECO:0000313" key="5">
    <source>
        <dbReference type="EMBL" id="TCD03151.1"/>
    </source>
</evidence>
<dbReference type="Pfam" id="PF02311">
    <property type="entry name" value="AraC_binding"/>
    <property type="match status" value="1"/>
</dbReference>
<dbReference type="SUPFAM" id="SSF46689">
    <property type="entry name" value="Homeodomain-like"/>
    <property type="match status" value="2"/>
</dbReference>
<keyword evidence="3" id="KW-0804">Transcription</keyword>
<dbReference type="InterPro" id="IPR037923">
    <property type="entry name" value="HTH-like"/>
</dbReference>
<organism evidence="5 6">
    <name type="scientific">Pedobacter psychroterrae</name>
    <dbReference type="NCBI Taxonomy" id="2530453"/>
    <lineage>
        <taxon>Bacteria</taxon>
        <taxon>Pseudomonadati</taxon>
        <taxon>Bacteroidota</taxon>
        <taxon>Sphingobacteriia</taxon>
        <taxon>Sphingobacteriales</taxon>
        <taxon>Sphingobacteriaceae</taxon>
        <taxon>Pedobacter</taxon>
    </lineage>
</organism>
<dbReference type="GO" id="GO:0043565">
    <property type="term" value="F:sequence-specific DNA binding"/>
    <property type="evidence" value="ECO:0007669"/>
    <property type="project" value="InterPro"/>
</dbReference>
<dbReference type="PROSITE" id="PS01124">
    <property type="entry name" value="HTH_ARAC_FAMILY_2"/>
    <property type="match status" value="1"/>
</dbReference>
<comment type="caution">
    <text evidence="5">The sequence shown here is derived from an EMBL/GenBank/DDBJ whole genome shotgun (WGS) entry which is preliminary data.</text>
</comment>
<dbReference type="Gene3D" id="1.10.10.60">
    <property type="entry name" value="Homeodomain-like"/>
    <property type="match status" value="2"/>
</dbReference>
<dbReference type="SMART" id="SM00342">
    <property type="entry name" value="HTH_ARAC"/>
    <property type="match status" value="1"/>
</dbReference>
<dbReference type="InterPro" id="IPR018060">
    <property type="entry name" value="HTH_AraC"/>
</dbReference>
<reference evidence="5 6" key="1">
    <citation type="submission" date="2019-02" db="EMBL/GenBank/DDBJ databases">
        <title>Pedobacter sp. RP-1-14 sp. nov., isolated from Arctic soil.</title>
        <authorList>
            <person name="Dahal R.H."/>
        </authorList>
    </citation>
    <scope>NUCLEOTIDE SEQUENCE [LARGE SCALE GENOMIC DNA]</scope>
    <source>
        <strain evidence="5 6">RP-1-14</strain>
    </source>
</reference>
<dbReference type="Pfam" id="PF12833">
    <property type="entry name" value="HTH_18"/>
    <property type="match status" value="1"/>
</dbReference>
<evidence type="ECO:0000256" key="3">
    <source>
        <dbReference type="ARBA" id="ARBA00023163"/>
    </source>
</evidence>
<dbReference type="InterPro" id="IPR009057">
    <property type="entry name" value="Homeodomain-like_sf"/>
</dbReference>
<evidence type="ECO:0000313" key="6">
    <source>
        <dbReference type="Proteomes" id="UP000293347"/>
    </source>
</evidence>
<dbReference type="PANTHER" id="PTHR43280:SF30">
    <property type="entry name" value="MMSAB OPERON REGULATORY PROTEIN"/>
    <property type="match status" value="1"/>
</dbReference>
<keyword evidence="6" id="KW-1185">Reference proteome</keyword>
<dbReference type="OrthoDB" id="9782911at2"/>
<keyword evidence="2" id="KW-0238">DNA-binding</keyword>
<gene>
    <name evidence="5" type="ORF">EZ437_04025</name>
</gene>